<dbReference type="CDD" id="cd01014">
    <property type="entry name" value="nicotinamidase_related"/>
    <property type="match status" value="1"/>
</dbReference>
<accession>R4WWK7</accession>
<evidence type="ECO:0000256" key="2">
    <source>
        <dbReference type="SAM" id="MobiDB-lite"/>
    </source>
</evidence>
<evidence type="ECO:0000313" key="4">
    <source>
        <dbReference type="EMBL" id="BAN22262.1"/>
    </source>
</evidence>
<dbReference type="PANTHER" id="PTHR43540">
    <property type="entry name" value="PEROXYUREIDOACRYLATE/UREIDOACRYLATE AMIDOHYDROLASE-RELATED"/>
    <property type="match status" value="1"/>
</dbReference>
<dbReference type="Proteomes" id="UP000013966">
    <property type="component" value="Chromosome 1"/>
</dbReference>
<proteinExistence type="predicted"/>
<sequence length="217" mass="23112">MPRRALIVIDVQNEYITGNLPIEYPDVNVSLANIGRAMDAAQKHGVPVVVVQNFAPATAPIFARGSALAELHETVTSRPRAHYVEKALPSAFAGTDLADWLTAHDIDTIVIAGYMTHNCDDSTVRHAVHAGLSVEFLVDATGAVPYENSAGRASAEEIHRVFTVVMQSRFAAVLGTDEWIAALESGEAPARDNIYASNQRARASSSSESASASGGNR</sequence>
<keyword evidence="5" id="KW-1185">Reference proteome</keyword>
<evidence type="ECO:0000313" key="5">
    <source>
        <dbReference type="Proteomes" id="UP000013966"/>
    </source>
</evidence>
<dbReference type="STRING" id="758793.BRPE64_ACDS05080"/>
<organism evidence="4 5">
    <name type="scientific">Caballeronia insecticola</name>
    <dbReference type="NCBI Taxonomy" id="758793"/>
    <lineage>
        <taxon>Bacteria</taxon>
        <taxon>Pseudomonadati</taxon>
        <taxon>Pseudomonadota</taxon>
        <taxon>Betaproteobacteria</taxon>
        <taxon>Burkholderiales</taxon>
        <taxon>Burkholderiaceae</taxon>
        <taxon>Caballeronia</taxon>
    </lineage>
</organism>
<dbReference type="PATRIC" id="fig|758793.3.peg.507"/>
<dbReference type="PANTHER" id="PTHR43540:SF6">
    <property type="entry name" value="ISOCHORISMATASE-LIKE DOMAIN-CONTAINING PROTEIN"/>
    <property type="match status" value="1"/>
</dbReference>
<dbReference type="KEGG" id="buo:BRPE64_ACDS05080"/>
<dbReference type="OrthoDB" id="5360912at2"/>
<feature type="compositionally biased region" description="Low complexity" evidence="2">
    <location>
        <begin position="196"/>
        <end position="217"/>
    </location>
</feature>
<dbReference type="Pfam" id="PF00857">
    <property type="entry name" value="Isochorismatase"/>
    <property type="match status" value="1"/>
</dbReference>
<dbReference type="RefSeq" id="WP_016344424.1">
    <property type="nucleotide sequence ID" value="NC_021287.1"/>
</dbReference>
<dbReference type="GO" id="GO:0016787">
    <property type="term" value="F:hydrolase activity"/>
    <property type="evidence" value="ECO:0007669"/>
    <property type="project" value="UniProtKB-KW"/>
</dbReference>
<reference evidence="4 5" key="1">
    <citation type="journal article" date="2013" name="Genome Announc.">
        <title>Complete Genome Sequence of Burkholderia sp. Strain RPE64, Bacterial Symbiont of the Bean Bug Riptortus pedestris.</title>
        <authorList>
            <person name="Shibata T.F."/>
            <person name="Maeda T."/>
            <person name="Nikoh N."/>
            <person name="Yamaguchi K."/>
            <person name="Oshima K."/>
            <person name="Hattori M."/>
            <person name="Nishiyama T."/>
            <person name="Hasebe M."/>
            <person name="Fukatsu T."/>
            <person name="Kikuchi Y."/>
            <person name="Shigenobu S."/>
        </authorList>
    </citation>
    <scope>NUCLEOTIDE SEQUENCE [LARGE SCALE GENOMIC DNA]</scope>
</reference>
<reference evidence="4 5" key="2">
    <citation type="journal article" date="2018" name="Int. J. Syst. Evol. Microbiol.">
        <title>Burkholderia insecticola sp. nov., a gut symbiotic bacterium of the bean bug Riptortus pedestris.</title>
        <authorList>
            <person name="Takeshita K."/>
            <person name="Tamaki H."/>
            <person name="Ohbayashi T."/>
            <person name="Meng X.-Y."/>
            <person name="Sone T."/>
            <person name="Mitani Y."/>
            <person name="Peeters C."/>
            <person name="Kikuchi Y."/>
            <person name="Vandamme P."/>
        </authorList>
    </citation>
    <scope>NUCLEOTIDE SEQUENCE [LARGE SCALE GENOMIC DNA]</scope>
    <source>
        <strain evidence="4">RPE64</strain>
    </source>
</reference>
<keyword evidence="1 4" id="KW-0378">Hydrolase</keyword>
<evidence type="ECO:0000256" key="1">
    <source>
        <dbReference type="ARBA" id="ARBA00022801"/>
    </source>
</evidence>
<dbReference type="InterPro" id="IPR000868">
    <property type="entry name" value="Isochorismatase-like_dom"/>
</dbReference>
<dbReference type="InterPro" id="IPR050272">
    <property type="entry name" value="Isochorismatase-like_hydrls"/>
</dbReference>
<feature type="domain" description="Isochorismatase-like" evidence="3">
    <location>
        <begin position="5"/>
        <end position="174"/>
    </location>
</feature>
<dbReference type="HOGENOM" id="CLU_068979_5_3_4"/>
<protein>
    <submittedName>
        <fullName evidence="4">Isochorismatase hydrolase</fullName>
    </submittedName>
</protein>
<dbReference type="SUPFAM" id="SSF52499">
    <property type="entry name" value="Isochorismatase-like hydrolases"/>
    <property type="match status" value="1"/>
</dbReference>
<dbReference type="EMBL" id="AP013058">
    <property type="protein sequence ID" value="BAN22262.1"/>
    <property type="molecule type" value="Genomic_DNA"/>
</dbReference>
<dbReference type="Gene3D" id="3.40.50.850">
    <property type="entry name" value="Isochorismatase-like"/>
    <property type="match status" value="1"/>
</dbReference>
<dbReference type="AlphaFoldDB" id="R4WWK7"/>
<name>R4WWK7_9BURK</name>
<feature type="region of interest" description="Disordered" evidence="2">
    <location>
        <begin position="193"/>
        <end position="217"/>
    </location>
</feature>
<gene>
    <name evidence="4" type="ORF">BRPE64_ACDS05080</name>
</gene>
<evidence type="ECO:0000259" key="3">
    <source>
        <dbReference type="Pfam" id="PF00857"/>
    </source>
</evidence>
<dbReference type="InterPro" id="IPR036380">
    <property type="entry name" value="Isochorismatase-like_sf"/>
</dbReference>